<evidence type="ECO:0000256" key="1">
    <source>
        <dbReference type="ARBA" id="ARBA00010830"/>
    </source>
</evidence>
<dbReference type="SMART" id="SM01208">
    <property type="entry name" value="G5"/>
    <property type="match status" value="1"/>
</dbReference>
<feature type="signal peptide" evidence="5">
    <location>
        <begin position="1"/>
        <end position="24"/>
    </location>
</feature>
<dbReference type="SUPFAM" id="SSF53955">
    <property type="entry name" value="Lysozyme-like"/>
    <property type="match status" value="1"/>
</dbReference>
<dbReference type="OrthoDB" id="1404170at2"/>
<comment type="similarity">
    <text evidence="1">Belongs to the transglycosylase family. Rpf subfamily.</text>
</comment>
<dbReference type="InterPro" id="IPR023346">
    <property type="entry name" value="Lysozyme-like_dom_sf"/>
</dbReference>
<dbReference type="Gene3D" id="1.10.530.10">
    <property type="match status" value="1"/>
</dbReference>
<reference evidence="6 7" key="1">
    <citation type="journal article" date="2016" name="Int. J. Syst. Evol. Microbiol.">
        <title>Tessaracoccus flavus sp. nov., isolated from the drainage system of a lindane-producing factory.</title>
        <authorList>
            <person name="Kumari R."/>
            <person name="Singh P."/>
            <person name="Schumann P."/>
            <person name="Lal R."/>
        </authorList>
    </citation>
    <scope>NUCLEOTIDE SEQUENCE [LARGE SCALE GENOMIC DNA]</scope>
    <source>
        <strain evidence="6 7">RP1T</strain>
    </source>
</reference>
<evidence type="ECO:0000256" key="3">
    <source>
        <dbReference type="ARBA" id="ARBA00022801"/>
    </source>
</evidence>
<evidence type="ECO:0000256" key="2">
    <source>
        <dbReference type="ARBA" id="ARBA00022729"/>
    </source>
</evidence>
<protein>
    <submittedName>
        <fullName evidence="6">Uncharacterized protein</fullName>
    </submittedName>
</protein>
<keyword evidence="2 5" id="KW-0732">Signal</keyword>
<evidence type="ECO:0000313" key="6">
    <source>
        <dbReference type="EMBL" id="AQP44179.1"/>
    </source>
</evidence>
<dbReference type="Pfam" id="PF03990">
    <property type="entry name" value="DUF348"/>
    <property type="match status" value="3"/>
</dbReference>
<dbReference type="STRING" id="1610493.RPIT_04580"/>
<feature type="region of interest" description="Disordered" evidence="4">
    <location>
        <begin position="263"/>
        <end position="311"/>
    </location>
</feature>
<dbReference type="Gene3D" id="2.20.230.10">
    <property type="entry name" value="Resuscitation-promoting factor rpfb"/>
    <property type="match status" value="1"/>
</dbReference>
<name>A0A1Q2CDJ0_9ACTN</name>
<gene>
    <name evidence="6" type="ORF">RPIT_04580</name>
</gene>
<feature type="compositionally biased region" description="Low complexity" evidence="4">
    <location>
        <begin position="295"/>
        <end position="310"/>
    </location>
</feature>
<dbReference type="Pfam" id="PF07501">
    <property type="entry name" value="G5"/>
    <property type="match status" value="1"/>
</dbReference>
<dbReference type="InterPro" id="IPR010618">
    <property type="entry name" value="RPF"/>
</dbReference>
<feature type="chain" id="PRO_5043938076" evidence="5">
    <location>
        <begin position="25"/>
        <end position="390"/>
    </location>
</feature>
<dbReference type="KEGG" id="tfl:RPIT_04580"/>
<evidence type="ECO:0000256" key="4">
    <source>
        <dbReference type="SAM" id="MobiDB-lite"/>
    </source>
</evidence>
<sequence length="390" mass="40855">MARSYLIPVLAGVSALALVGGATAVSALEKNDVTLVVDGTAKTVALREDTVAEVLELEGIELGSHDVVLPAADSEIVDGIEISVAYGRPLDVTVDGESRRVWTTARSVGEALRMLDLDASTSLVSASRSQSIGRAGLEVDIQTAKDVQLIAAGSTTSITLAGTVQDVLDKAGVAPDADDKVSPAPTTALADGMTIQVVAVEVKQSTKTVELPYEKTSVKTDKLYTGEQKVTTKGVVGVKTETYTDIYEDGVLVSSELAGSEVTKQPVAQVTSIGTKAKPKPKPAPAPAPQKTESKSSSSSSTPAASTSSSGLNLAREAMWVRIAECESNNRWNINTGNGYYGGLQFNLPTWRSVGGTDFAPYPHQASRAEQITVANRLYAQRGTQPWSCA</sequence>
<dbReference type="InterPro" id="IPR007137">
    <property type="entry name" value="DUF348"/>
</dbReference>
<proteinExistence type="inferred from homology"/>
<evidence type="ECO:0000313" key="7">
    <source>
        <dbReference type="Proteomes" id="UP000188324"/>
    </source>
</evidence>
<dbReference type="InterPro" id="IPR011098">
    <property type="entry name" value="G5_dom"/>
</dbReference>
<dbReference type="AlphaFoldDB" id="A0A1Q2CDJ0"/>
<keyword evidence="3" id="KW-0378">Hydrolase</keyword>
<organism evidence="6 7">
    <name type="scientific">Tessaracoccus flavus</name>
    <dbReference type="NCBI Taxonomy" id="1610493"/>
    <lineage>
        <taxon>Bacteria</taxon>
        <taxon>Bacillati</taxon>
        <taxon>Actinomycetota</taxon>
        <taxon>Actinomycetes</taxon>
        <taxon>Propionibacteriales</taxon>
        <taxon>Propionibacteriaceae</taxon>
        <taxon>Tessaracoccus</taxon>
    </lineage>
</organism>
<dbReference type="Pfam" id="PF06737">
    <property type="entry name" value="Transglycosylas"/>
    <property type="match status" value="1"/>
</dbReference>
<dbReference type="Proteomes" id="UP000188324">
    <property type="component" value="Chromosome"/>
</dbReference>
<dbReference type="RefSeq" id="WP_077341077.1">
    <property type="nucleotide sequence ID" value="NZ_CP019605.1"/>
</dbReference>
<dbReference type="GO" id="GO:0016787">
    <property type="term" value="F:hydrolase activity"/>
    <property type="evidence" value="ECO:0007669"/>
    <property type="project" value="UniProtKB-KW"/>
</dbReference>
<keyword evidence="7" id="KW-1185">Reference proteome</keyword>
<dbReference type="CDD" id="cd13925">
    <property type="entry name" value="RPF"/>
    <property type="match status" value="1"/>
</dbReference>
<feature type="compositionally biased region" description="Polar residues" evidence="4">
    <location>
        <begin position="263"/>
        <end position="274"/>
    </location>
</feature>
<evidence type="ECO:0000256" key="5">
    <source>
        <dbReference type="SAM" id="SignalP"/>
    </source>
</evidence>
<dbReference type="PROSITE" id="PS51109">
    <property type="entry name" value="G5"/>
    <property type="match status" value="1"/>
</dbReference>
<dbReference type="EMBL" id="CP019605">
    <property type="protein sequence ID" value="AQP44179.1"/>
    <property type="molecule type" value="Genomic_DNA"/>
</dbReference>
<accession>A0A1Q2CDJ0</accession>